<evidence type="ECO:0000313" key="2">
    <source>
        <dbReference type="Proteomes" id="UP000886501"/>
    </source>
</evidence>
<reference evidence="1" key="2">
    <citation type="journal article" date="2020" name="Nat. Commun.">
        <title>Large-scale genome sequencing of mycorrhizal fungi provides insights into the early evolution of symbiotic traits.</title>
        <authorList>
            <person name="Miyauchi S."/>
            <person name="Kiss E."/>
            <person name="Kuo A."/>
            <person name="Drula E."/>
            <person name="Kohler A."/>
            <person name="Sanchez-Garcia M."/>
            <person name="Morin E."/>
            <person name="Andreopoulos B."/>
            <person name="Barry K.W."/>
            <person name="Bonito G."/>
            <person name="Buee M."/>
            <person name="Carver A."/>
            <person name="Chen C."/>
            <person name="Cichocki N."/>
            <person name="Clum A."/>
            <person name="Culley D."/>
            <person name="Crous P.W."/>
            <person name="Fauchery L."/>
            <person name="Girlanda M."/>
            <person name="Hayes R.D."/>
            <person name="Keri Z."/>
            <person name="LaButti K."/>
            <person name="Lipzen A."/>
            <person name="Lombard V."/>
            <person name="Magnuson J."/>
            <person name="Maillard F."/>
            <person name="Murat C."/>
            <person name="Nolan M."/>
            <person name="Ohm R.A."/>
            <person name="Pangilinan J."/>
            <person name="Pereira M.F."/>
            <person name="Perotto S."/>
            <person name="Peter M."/>
            <person name="Pfister S."/>
            <person name="Riley R."/>
            <person name="Sitrit Y."/>
            <person name="Stielow J.B."/>
            <person name="Szollosi G."/>
            <person name="Zifcakova L."/>
            <person name="Stursova M."/>
            <person name="Spatafora J.W."/>
            <person name="Tedersoo L."/>
            <person name="Vaario L.M."/>
            <person name="Yamada A."/>
            <person name="Yan M."/>
            <person name="Wang P."/>
            <person name="Xu J."/>
            <person name="Bruns T."/>
            <person name="Baldrian P."/>
            <person name="Vilgalys R."/>
            <person name="Dunand C."/>
            <person name="Henrissat B."/>
            <person name="Grigoriev I.V."/>
            <person name="Hibbett D."/>
            <person name="Nagy L.G."/>
            <person name="Martin F.M."/>
        </authorList>
    </citation>
    <scope>NUCLEOTIDE SEQUENCE</scope>
    <source>
        <strain evidence="1">P2</strain>
    </source>
</reference>
<dbReference type="Proteomes" id="UP000886501">
    <property type="component" value="Unassembled WGS sequence"/>
</dbReference>
<dbReference type="EMBL" id="MU118074">
    <property type="protein sequence ID" value="KAF9645905.1"/>
    <property type="molecule type" value="Genomic_DNA"/>
</dbReference>
<accession>A0ACB6Z866</accession>
<reference evidence="1" key="1">
    <citation type="submission" date="2019-10" db="EMBL/GenBank/DDBJ databases">
        <authorList>
            <consortium name="DOE Joint Genome Institute"/>
            <person name="Kuo A."/>
            <person name="Miyauchi S."/>
            <person name="Kiss E."/>
            <person name="Drula E."/>
            <person name="Kohler A."/>
            <person name="Sanchez-Garcia M."/>
            <person name="Andreopoulos B."/>
            <person name="Barry K.W."/>
            <person name="Bonito G."/>
            <person name="Buee M."/>
            <person name="Carver A."/>
            <person name="Chen C."/>
            <person name="Cichocki N."/>
            <person name="Clum A."/>
            <person name="Culley D."/>
            <person name="Crous P.W."/>
            <person name="Fauchery L."/>
            <person name="Girlanda M."/>
            <person name="Hayes R."/>
            <person name="Keri Z."/>
            <person name="Labutti K."/>
            <person name="Lipzen A."/>
            <person name="Lombard V."/>
            <person name="Magnuson J."/>
            <person name="Maillard F."/>
            <person name="Morin E."/>
            <person name="Murat C."/>
            <person name="Nolan M."/>
            <person name="Ohm R."/>
            <person name="Pangilinan J."/>
            <person name="Pereira M."/>
            <person name="Perotto S."/>
            <person name="Peter M."/>
            <person name="Riley R."/>
            <person name="Sitrit Y."/>
            <person name="Stielow B."/>
            <person name="Szollosi G."/>
            <person name="Zifcakova L."/>
            <person name="Stursova M."/>
            <person name="Spatafora J.W."/>
            <person name="Tedersoo L."/>
            <person name="Vaario L.-M."/>
            <person name="Yamada A."/>
            <person name="Yan M."/>
            <person name="Wang P."/>
            <person name="Xu J."/>
            <person name="Bruns T."/>
            <person name="Baldrian P."/>
            <person name="Vilgalys R."/>
            <person name="Henrissat B."/>
            <person name="Grigoriev I.V."/>
            <person name="Hibbett D."/>
            <person name="Nagy L.G."/>
            <person name="Martin F.M."/>
        </authorList>
    </citation>
    <scope>NUCLEOTIDE SEQUENCE</scope>
    <source>
        <strain evidence="1">P2</strain>
    </source>
</reference>
<keyword evidence="2" id="KW-1185">Reference proteome</keyword>
<gene>
    <name evidence="1" type="ORF">BDM02DRAFT_387667</name>
</gene>
<organism evidence="1 2">
    <name type="scientific">Thelephora ganbajun</name>
    <name type="common">Ganba fungus</name>
    <dbReference type="NCBI Taxonomy" id="370292"/>
    <lineage>
        <taxon>Eukaryota</taxon>
        <taxon>Fungi</taxon>
        <taxon>Dikarya</taxon>
        <taxon>Basidiomycota</taxon>
        <taxon>Agaricomycotina</taxon>
        <taxon>Agaricomycetes</taxon>
        <taxon>Thelephorales</taxon>
        <taxon>Thelephoraceae</taxon>
        <taxon>Thelephora</taxon>
    </lineage>
</organism>
<name>A0ACB6Z866_THEGA</name>
<evidence type="ECO:0000313" key="1">
    <source>
        <dbReference type="EMBL" id="KAF9645905.1"/>
    </source>
</evidence>
<proteinExistence type="predicted"/>
<comment type="caution">
    <text evidence="1">The sequence shown here is derived from an EMBL/GenBank/DDBJ whole genome shotgun (WGS) entry which is preliminary data.</text>
</comment>
<sequence length="117" mass="13193">MKRIMFVSEMRGTARIAAPSVLPFYLSFGFSVMKRKKDLTRHGWRRAVPATLSCLLLVELARLLCVGGVVDLSANVVPFLVICFAYLISASRLTRWPQTTVSAHRTWKILAPRKSEN</sequence>
<protein>
    <submittedName>
        <fullName evidence="1">Uncharacterized protein</fullName>
    </submittedName>
</protein>